<reference evidence="1" key="1">
    <citation type="book" date="2001" name="PROCEEDINGS OF THE 5TH CONGRESS OF THE EUROPEAN FOUNDATION FOR PLANT PATHOLOGY I" publisher="Unknown Publisher">
        <title>Identification of stress resistance genes by PCR-Select cDNA Subtraction in Citrus.</title>
        <editorList>
            <person name="Unknown A."/>
        </editorList>
        <authorList>
            <person name="Deng Z.N."/>
            <person name="Gentile A."/>
            <person name="La Malfa S."/>
            <person name="Domina F."/>
            <person name="Tribulato E."/>
            <person name="Messina A."/>
        </authorList>
    </citation>
    <scope>NUCLEOTIDE SEQUENCE</scope>
</reference>
<dbReference type="AlphaFoldDB" id="Q66NC5"/>
<feature type="non-terminal residue" evidence="1">
    <location>
        <position position="127"/>
    </location>
</feature>
<protein>
    <submittedName>
        <fullName evidence="1">Putative WRKY transcription factor 40</fullName>
    </submittedName>
</protein>
<feature type="non-terminal residue" evidence="1">
    <location>
        <position position="1"/>
    </location>
</feature>
<organism evidence="1">
    <name type="scientific">Citrus limon</name>
    <name type="common">Lemon</name>
    <name type="synonym">Citrus medica var. limon</name>
    <dbReference type="NCBI Taxonomy" id="2708"/>
    <lineage>
        <taxon>Eukaryota</taxon>
        <taxon>Viridiplantae</taxon>
        <taxon>Streptophyta</taxon>
        <taxon>Embryophyta</taxon>
        <taxon>Tracheophyta</taxon>
        <taxon>Spermatophyta</taxon>
        <taxon>Magnoliopsida</taxon>
        <taxon>eudicotyledons</taxon>
        <taxon>Gunneridae</taxon>
        <taxon>Pentapetalae</taxon>
        <taxon>rosids</taxon>
        <taxon>malvids</taxon>
        <taxon>Sapindales</taxon>
        <taxon>Rutaceae</taxon>
        <taxon>Aurantioideae</taxon>
        <taxon>Citrus</taxon>
    </lineage>
</organism>
<proteinExistence type="evidence at transcript level"/>
<evidence type="ECO:0000313" key="1">
    <source>
        <dbReference type="EMBL" id="AAU04404.1"/>
    </source>
</evidence>
<reference evidence="1" key="2">
    <citation type="submission" date="2004-07" db="EMBL/GenBank/DDBJ databases">
        <authorList>
            <person name="Deng Z.N."/>
            <person name="La Malfa S."/>
            <person name="Distefano G."/>
            <person name="Gentile A."/>
        </authorList>
    </citation>
    <scope>NUCLEOTIDE SEQUENCE</scope>
</reference>
<name>Q66NC5_CITLI</name>
<dbReference type="EMBL" id="AY681120">
    <property type="protein sequence ID" value="AAU04404.1"/>
    <property type="molecule type" value="mRNA"/>
</dbReference>
<accession>Q66NC5</accession>
<sequence>SIFLTSYRPIALWSFDRICSHIFSFSSSCVSSTIWSMDSTWVDTSLDLNLNLLNHSSEVPKREFKGDHFAEFEERASVKQETGILVEELNRISTENKKLNEMPSILCKNYNNLRQQYSGRDTCKANS</sequence>